<dbReference type="GO" id="GO:0016787">
    <property type="term" value="F:hydrolase activity"/>
    <property type="evidence" value="ECO:0007669"/>
    <property type="project" value="UniProtKB-KW"/>
</dbReference>
<sequence>MSGATCALDECGAAAFRRGLCRTHERKDRLYGDPRYVTPRLRTAAERFATKYVVTPVGCWEWRGALFSTGYGAFVHDRKTVKAHRFAYEQAVGPIAEGLVIDHLCRNTRCVNPEHLEAVTPRENTARGISPAAENRTKTHCDHGHAFTADNTYRYVTRYGHSRGCRQCRNESARRFRSRQHATT</sequence>
<keyword evidence="3" id="KW-1185">Reference proteome</keyword>
<protein>
    <submittedName>
        <fullName evidence="2">HNH endonuclease signature motif containing protein</fullName>
        <ecNumber evidence="2">3.1.-.-</ecNumber>
    </submittedName>
</protein>
<keyword evidence="2" id="KW-0378">Hydrolase</keyword>
<dbReference type="SUPFAM" id="SSF54060">
    <property type="entry name" value="His-Me finger endonucleases"/>
    <property type="match status" value="1"/>
</dbReference>
<evidence type="ECO:0000259" key="1">
    <source>
        <dbReference type="Pfam" id="PF13392"/>
    </source>
</evidence>
<dbReference type="Gene3D" id="3.90.75.10">
    <property type="entry name" value="Homing Intron 3 (I-ppo) Encoded Endonuclease, Chain A"/>
    <property type="match status" value="1"/>
</dbReference>
<dbReference type="RefSeq" id="WP_253649231.1">
    <property type="nucleotide sequence ID" value="NZ_BAAAMO010000015.1"/>
</dbReference>
<dbReference type="Pfam" id="PF13392">
    <property type="entry name" value="HNH_3"/>
    <property type="match status" value="1"/>
</dbReference>
<dbReference type="EC" id="3.1.-.-" evidence="2"/>
<keyword evidence="2" id="KW-0255">Endonuclease</keyword>
<feature type="domain" description="HNH nuclease" evidence="1">
    <location>
        <begin position="82"/>
        <end position="125"/>
    </location>
</feature>
<accession>A0ABW3GC97</accession>
<dbReference type="EMBL" id="JBHTIL010000009">
    <property type="protein sequence ID" value="MFD0928141.1"/>
    <property type="molecule type" value="Genomic_DNA"/>
</dbReference>
<organism evidence="2 3">
    <name type="scientific">Williamsia deligens</name>
    <dbReference type="NCBI Taxonomy" id="321325"/>
    <lineage>
        <taxon>Bacteria</taxon>
        <taxon>Bacillati</taxon>
        <taxon>Actinomycetota</taxon>
        <taxon>Actinomycetes</taxon>
        <taxon>Mycobacteriales</taxon>
        <taxon>Nocardiaceae</taxon>
        <taxon>Williamsia</taxon>
    </lineage>
</organism>
<dbReference type="InterPro" id="IPR044925">
    <property type="entry name" value="His-Me_finger_sf"/>
</dbReference>
<dbReference type="InterPro" id="IPR044930">
    <property type="entry name" value="Homing_endonuclease_His-Me"/>
</dbReference>
<evidence type="ECO:0000313" key="2">
    <source>
        <dbReference type="EMBL" id="MFD0928141.1"/>
    </source>
</evidence>
<name>A0ABW3GC97_9NOCA</name>
<proteinExistence type="predicted"/>
<gene>
    <name evidence="2" type="ORF">ACFQ04_20600</name>
</gene>
<dbReference type="InterPro" id="IPR003615">
    <property type="entry name" value="HNH_nuc"/>
</dbReference>
<dbReference type="GO" id="GO:0004519">
    <property type="term" value="F:endonuclease activity"/>
    <property type="evidence" value="ECO:0007669"/>
    <property type="project" value="UniProtKB-KW"/>
</dbReference>
<keyword evidence="2" id="KW-0540">Nuclease</keyword>
<evidence type="ECO:0000313" key="3">
    <source>
        <dbReference type="Proteomes" id="UP001597068"/>
    </source>
</evidence>
<reference evidence="3" key="1">
    <citation type="journal article" date="2019" name="Int. J. Syst. Evol. Microbiol.">
        <title>The Global Catalogue of Microorganisms (GCM) 10K type strain sequencing project: providing services to taxonomists for standard genome sequencing and annotation.</title>
        <authorList>
            <consortium name="The Broad Institute Genomics Platform"/>
            <consortium name="The Broad Institute Genome Sequencing Center for Infectious Disease"/>
            <person name="Wu L."/>
            <person name="Ma J."/>
        </authorList>
    </citation>
    <scope>NUCLEOTIDE SEQUENCE [LARGE SCALE GENOMIC DNA]</scope>
    <source>
        <strain evidence="3">CCUG 50873</strain>
    </source>
</reference>
<comment type="caution">
    <text evidence="2">The sequence shown here is derived from an EMBL/GenBank/DDBJ whole genome shotgun (WGS) entry which is preliminary data.</text>
</comment>
<dbReference type="Proteomes" id="UP001597068">
    <property type="component" value="Unassembled WGS sequence"/>
</dbReference>